<reference evidence="1 2" key="1">
    <citation type="submission" date="2020-07" db="EMBL/GenBank/DDBJ databases">
        <title>Diversity of carbapenemase encoding genes among Pseudomonas putida group clinical isolates in a tertiary Brazilian hospital.</title>
        <authorList>
            <person name="Alberto-Lei F."/>
            <person name="Nodari C.S."/>
            <person name="Streling A.P."/>
            <person name="Paulino J.T."/>
            <person name="Bessa-Neto F.O."/>
            <person name="Cayo R."/>
            <person name="Gales A.C."/>
        </authorList>
    </citation>
    <scope>NUCLEOTIDE SEQUENCE [LARGE SCALE GENOMIC DNA]</scope>
    <source>
        <strain evidence="1 2">14802</strain>
    </source>
</reference>
<protein>
    <submittedName>
        <fullName evidence="1">Uncharacterized protein</fullName>
    </submittedName>
</protein>
<dbReference type="AlphaFoldDB" id="A0A7W2Q1L6"/>
<accession>A0A7W2Q1L6</accession>
<dbReference type="RefSeq" id="WP_182325376.1">
    <property type="nucleotide sequence ID" value="NZ_BQIT01000024.1"/>
</dbReference>
<organism evidence="1 2">
    <name type="scientific">Pseudomonas mosselii</name>
    <dbReference type="NCBI Taxonomy" id="78327"/>
    <lineage>
        <taxon>Bacteria</taxon>
        <taxon>Pseudomonadati</taxon>
        <taxon>Pseudomonadota</taxon>
        <taxon>Gammaproteobacteria</taxon>
        <taxon>Pseudomonadales</taxon>
        <taxon>Pseudomonadaceae</taxon>
        <taxon>Pseudomonas</taxon>
    </lineage>
</organism>
<comment type="caution">
    <text evidence="1">The sequence shown here is derived from an EMBL/GenBank/DDBJ whole genome shotgun (WGS) entry which is preliminary data.</text>
</comment>
<dbReference type="EMBL" id="JACGDE010000046">
    <property type="protein sequence ID" value="MBA6068675.1"/>
    <property type="molecule type" value="Genomic_DNA"/>
</dbReference>
<dbReference type="Proteomes" id="UP000541770">
    <property type="component" value="Unassembled WGS sequence"/>
</dbReference>
<name>A0A7W2Q1L6_9PSED</name>
<sequence length="229" mass="27043">MHMHDPLDGRLPFTLKGAPSGKGFLKDFWAWSFSTLHNTYLRGYIAEYLVYKSMLDPHSQLSVPVDHLKTKIEGDIHDLIFFIKNKKYTIQVKSKDSYSKDQRFITSFARGYDSIKDKDTHKDLWSDIYVFAYLNLDKTLCERIKNRHLNWNRDHNWQPAQKPAHKTDQYQLARSVIELENWKFYVLPHAALKDRKSITFKKLQSETHPVKWDDLASEIYKTAATFGTR</sequence>
<evidence type="ECO:0000313" key="1">
    <source>
        <dbReference type="EMBL" id="MBA6068675.1"/>
    </source>
</evidence>
<gene>
    <name evidence="1" type="ORF">H4C75_28460</name>
</gene>
<proteinExistence type="predicted"/>
<evidence type="ECO:0000313" key="2">
    <source>
        <dbReference type="Proteomes" id="UP000541770"/>
    </source>
</evidence>